<sequence>MNPSPAIRKVFQGIANRSQMFRMFDRHLQRPDRWDGDATPLHAGEWFEIGEAEHDYMFEILPPLWIRGSMFAMREFLTGSVTSVFLALRIDEKIRYFHGYCDLSDKASAETMRVAIIERESRPVRAMTREERLEHIWSSTADQYRGYADDSAAKAARGKRTIAFFGGQAGSTVRLLEDLADHEIAAKLPVHLRHLPAQAAA</sequence>
<dbReference type="AlphaFoldDB" id="A0A7W8XXA2"/>
<keyword evidence="2" id="KW-1185">Reference proteome</keyword>
<evidence type="ECO:0008006" key="3">
    <source>
        <dbReference type="Google" id="ProtNLM"/>
    </source>
</evidence>
<comment type="caution">
    <text evidence="1">The sequence shown here is derived from an EMBL/GenBank/DDBJ whole genome shotgun (WGS) entry which is preliminary data.</text>
</comment>
<accession>A0A7W8XXA2</accession>
<dbReference type="EMBL" id="JACHBI010000016">
    <property type="protein sequence ID" value="MBB5577074.1"/>
    <property type="molecule type" value="Genomic_DNA"/>
</dbReference>
<dbReference type="Pfam" id="PF07215">
    <property type="entry name" value="DUF1419"/>
    <property type="match status" value="1"/>
</dbReference>
<dbReference type="RefSeq" id="WP_183940253.1">
    <property type="nucleotide sequence ID" value="NZ_JACHBI010000016.1"/>
</dbReference>
<evidence type="ECO:0000313" key="2">
    <source>
        <dbReference type="Proteomes" id="UP000549882"/>
    </source>
</evidence>
<evidence type="ECO:0000313" key="1">
    <source>
        <dbReference type="EMBL" id="MBB5577074.1"/>
    </source>
</evidence>
<protein>
    <recommendedName>
        <fullName evidence="3">DUF1419 domain-containing protein</fullName>
    </recommendedName>
</protein>
<organism evidence="1 2">
    <name type="scientific">Rhizobium paranaense</name>
    <dbReference type="NCBI Taxonomy" id="1650438"/>
    <lineage>
        <taxon>Bacteria</taxon>
        <taxon>Pseudomonadati</taxon>
        <taxon>Pseudomonadota</taxon>
        <taxon>Alphaproteobacteria</taxon>
        <taxon>Hyphomicrobiales</taxon>
        <taxon>Rhizobiaceae</taxon>
        <taxon>Rhizobium/Agrobacterium group</taxon>
        <taxon>Rhizobium</taxon>
    </lineage>
</organism>
<dbReference type="InterPro" id="IPR009862">
    <property type="entry name" value="DUF1419"/>
</dbReference>
<proteinExistence type="predicted"/>
<name>A0A7W8XXA2_9HYPH</name>
<gene>
    <name evidence="1" type="ORF">GGD50_005723</name>
</gene>
<reference evidence="1 2" key="1">
    <citation type="submission" date="2020-08" db="EMBL/GenBank/DDBJ databases">
        <title>Genomic Encyclopedia of Type Strains, Phase IV (KMG-V): Genome sequencing to study the core and pangenomes of soil and plant-associated prokaryotes.</title>
        <authorList>
            <person name="Whitman W."/>
        </authorList>
    </citation>
    <scope>NUCLEOTIDE SEQUENCE [LARGE SCALE GENOMIC DNA]</scope>
    <source>
        <strain evidence="1 2">SEMIA 4064</strain>
    </source>
</reference>
<dbReference type="Proteomes" id="UP000549882">
    <property type="component" value="Unassembled WGS sequence"/>
</dbReference>